<reference evidence="2 3" key="1">
    <citation type="journal article" date="2022" name="Allergy">
        <title>Genome assembly and annotation of Periplaneta americana reveal a comprehensive cockroach allergen profile.</title>
        <authorList>
            <person name="Wang L."/>
            <person name="Xiong Q."/>
            <person name="Saelim N."/>
            <person name="Wang L."/>
            <person name="Nong W."/>
            <person name="Wan A.T."/>
            <person name="Shi M."/>
            <person name="Liu X."/>
            <person name="Cao Q."/>
            <person name="Hui J.H.L."/>
            <person name="Sookrung N."/>
            <person name="Leung T.F."/>
            <person name="Tungtrongchitr A."/>
            <person name="Tsui S.K.W."/>
        </authorList>
    </citation>
    <scope>NUCLEOTIDE SEQUENCE [LARGE SCALE GENOMIC DNA]</scope>
    <source>
        <strain evidence="2">PWHHKU_190912</strain>
    </source>
</reference>
<name>A0ABQ8SBX3_PERAM</name>
<comment type="caution">
    <text evidence="2">The sequence shown here is derived from an EMBL/GenBank/DDBJ whole genome shotgun (WGS) entry which is preliminary data.</text>
</comment>
<dbReference type="EMBL" id="JAJSOF020000031">
    <property type="protein sequence ID" value="KAJ4431423.1"/>
    <property type="molecule type" value="Genomic_DNA"/>
</dbReference>
<accession>A0ABQ8SBX3</accession>
<feature type="transmembrane region" description="Helical" evidence="1">
    <location>
        <begin position="70"/>
        <end position="89"/>
    </location>
</feature>
<keyword evidence="3" id="KW-1185">Reference proteome</keyword>
<evidence type="ECO:0000313" key="2">
    <source>
        <dbReference type="EMBL" id="KAJ4431423.1"/>
    </source>
</evidence>
<gene>
    <name evidence="2" type="ORF">ANN_20020</name>
</gene>
<organism evidence="2 3">
    <name type="scientific">Periplaneta americana</name>
    <name type="common">American cockroach</name>
    <name type="synonym">Blatta americana</name>
    <dbReference type="NCBI Taxonomy" id="6978"/>
    <lineage>
        <taxon>Eukaryota</taxon>
        <taxon>Metazoa</taxon>
        <taxon>Ecdysozoa</taxon>
        <taxon>Arthropoda</taxon>
        <taxon>Hexapoda</taxon>
        <taxon>Insecta</taxon>
        <taxon>Pterygota</taxon>
        <taxon>Neoptera</taxon>
        <taxon>Polyneoptera</taxon>
        <taxon>Dictyoptera</taxon>
        <taxon>Blattodea</taxon>
        <taxon>Blattoidea</taxon>
        <taxon>Blattidae</taxon>
        <taxon>Blattinae</taxon>
        <taxon>Periplaneta</taxon>
    </lineage>
</organism>
<keyword evidence="1" id="KW-0812">Transmembrane</keyword>
<keyword evidence="1" id="KW-0472">Membrane</keyword>
<evidence type="ECO:0000256" key="1">
    <source>
        <dbReference type="SAM" id="Phobius"/>
    </source>
</evidence>
<dbReference type="Proteomes" id="UP001148838">
    <property type="component" value="Unassembled WGS sequence"/>
</dbReference>
<keyword evidence="1" id="KW-1133">Transmembrane helix</keyword>
<sequence length="295" mass="34764">MAQPEANDYQLERKYRVVSMMIPSAVLASFHNPISLPNVAPQIHHDVEWPPVAYTGRNFMKGMMSKTTTLWISLVAYILNAPIEVYNLLDIRRDIKKSANNFMLALLPEKSTLQYEKEYEEFDGPLAGLCEWHMAMNLRVPCLKAIYFESILVAFRSFPQSRIRNNLYPKKRYVNLYCGFPIFHKCILCIDIQHYSTHRFKCFGYNTTVNTETLSPKVRLSYAPKFKCIYRELHACRLPLLLENDVQHIAGSYCNLKLCKKWKKISDKSFRKRRKRRLAEYFETKLLRVYCLNYS</sequence>
<protein>
    <submittedName>
        <fullName evidence="2">Uncharacterized protein</fullName>
    </submittedName>
</protein>
<evidence type="ECO:0000313" key="3">
    <source>
        <dbReference type="Proteomes" id="UP001148838"/>
    </source>
</evidence>
<proteinExistence type="predicted"/>